<dbReference type="GO" id="GO:0005737">
    <property type="term" value="C:cytoplasm"/>
    <property type="evidence" value="ECO:0007669"/>
    <property type="project" value="TreeGrafter"/>
</dbReference>
<reference evidence="5" key="1">
    <citation type="journal article" date="2014" name="Int. J. Syst. Evol. Microbiol.">
        <title>Complete genome sequence of Corynebacterium casei LMG S-19264T (=DSM 44701T), isolated from a smear-ripened cheese.</title>
        <authorList>
            <consortium name="US DOE Joint Genome Institute (JGI-PGF)"/>
            <person name="Walter F."/>
            <person name="Albersmeier A."/>
            <person name="Kalinowski J."/>
            <person name="Ruckert C."/>
        </authorList>
    </citation>
    <scope>NUCLEOTIDE SEQUENCE</scope>
    <source>
        <strain evidence="5">CGMCC 1.15762</strain>
    </source>
</reference>
<evidence type="ECO:0000256" key="3">
    <source>
        <dbReference type="ARBA" id="ARBA00048488"/>
    </source>
</evidence>
<protein>
    <recommendedName>
        <fullName evidence="1">peptide-methionine (R)-S-oxide reductase</fullName>
        <ecNumber evidence="1">1.8.4.12</ecNumber>
    </recommendedName>
</protein>
<comment type="caution">
    <text evidence="5">The sequence shown here is derived from an EMBL/GenBank/DDBJ whole genome shotgun (WGS) entry which is preliminary data.</text>
</comment>
<dbReference type="Gene3D" id="2.170.150.20">
    <property type="entry name" value="Peptide methionine sulfoxide reductase"/>
    <property type="match status" value="1"/>
</dbReference>
<feature type="domain" description="MsrB" evidence="4">
    <location>
        <begin position="33"/>
        <end position="154"/>
    </location>
</feature>
<evidence type="ECO:0000313" key="6">
    <source>
        <dbReference type="Proteomes" id="UP000617145"/>
    </source>
</evidence>
<evidence type="ECO:0000313" key="5">
    <source>
        <dbReference type="EMBL" id="GGG62172.1"/>
    </source>
</evidence>
<proteinExistence type="predicted"/>
<keyword evidence="6" id="KW-1185">Reference proteome</keyword>
<keyword evidence="2" id="KW-0560">Oxidoreductase</keyword>
<accession>A0A8J2ZGY6</accession>
<dbReference type="InterPro" id="IPR011057">
    <property type="entry name" value="Mss4-like_sf"/>
</dbReference>
<dbReference type="EC" id="1.8.4.12" evidence="1"/>
<name>A0A8J2ZGY6_9RHOB</name>
<dbReference type="SUPFAM" id="SSF51316">
    <property type="entry name" value="Mss4-like"/>
    <property type="match status" value="1"/>
</dbReference>
<reference evidence="5" key="2">
    <citation type="submission" date="2020-09" db="EMBL/GenBank/DDBJ databases">
        <authorList>
            <person name="Sun Q."/>
            <person name="Zhou Y."/>
        </authorList>
    </citation>
    <scope>NUCLEOTIDE SEQUENCE</scope>
    <source>
        <strain evidence="5">CGMCC 1.15762</strain>
    </source>
</reference>
<dbReference type="NCBIfam" id="TIGR00357">
    <property type="entry name" value="peptide-methionine (R)-S-oxide reductase MsrB"/>
    <property type="match status" value="1"/>
</dbReference>
<evidence type="ECO:0000259" key="4">
    <source>
        <dbReference type="PROSITE" id="PS51790"/>
    </source>
</evidence>
<dbReference type="InterPro" id="IPR028427">
    <property type="entry name" value="Met_Sox_Rdtase_MsrB"/>
</dbReference>
<evidence type="ECO:0000256" key="1">
    <source>
        <dbReference type="ARBA" id="ARBA00012499"/>
    </source>
</evidence>
<dbReference type="GO" id="GO:0033743">
    <property type="term" value="F:peptide-methionine (R)-S-oxide reductase activity"/>
    <property type="evidence" value="ECO:0007669"/>
    <property type="project" value="UniProtKB-EC"/>
</dbReference>
<dbReference type="InterPro" id="IPR002579">
    <property type="entry name" value="Met_Sox_Rdtase_MsrB_dom"/>
</dbReference>
<organism evidence="5 6">
    <name type="scientific">Salipiger pallidus</name>
    <dbReference type="NCBI Taxonomy" id="1775170"/>
    <lineage>
        <taxon>Bacteria</taxon>
        <taxon>Pseudomonadati</taxon>
        <taxon>Pseudomonadota</taxon>
        <taxon>Alphaproteobacteria</taxon>
        <taxon>Rhodobacterales</taxon>
        <taxon>Roseobacteraceae</taxon>
        <taxon>Salipiger</taxon>
    </lineage>
</organism>
<comment type="catalytic activity">
    <reaction evidence="3">
        <text>L-methionyl-[protein] + [thioredoxin]-disulfide + H2O = L-methionyl-(R)-S-oxide-[protein] + [thioredoxin]-dithiol</text>
        <dbReference type="Rhea" id="RHEA:24164"/>
        <dbReference type="Rhea" id="RHEA-COMP:10698"/>
        <dbReference type="Rhea" id="RHEA-COMP:10700"/>
        <dbReference type="Rhea" id="RHEA-COMP:12313"/>
        <dbReference type="Rhea" id="RHEA-COMP:12314"/>
        <dbReference type="ChEBI" id="CHEBI:15377"/>
        <dbReference type="ChEBI" id="CHEBI:16044"/>
        <dbReference type="ChEBI" id="CHEBI:29950"/>
        <dbReference type="ChEBI" id="CHEBI:45764"/>
        <dbReference type="ChEBI" id="CHEBI:50058"/>
        <dbReference type="EC" id="1.8.4.12"/>
    </reaction>
</comment>
<dbReference type="PROSITE" id="PS51790">
    <property type="entry name" value="MSRB"/>
    <property type="match status" value="1"/>
</dbReference>
<dbReference type="EMBL" id="BMJV01000001">
    <property type="protein sequence ID" value="GGG62172.1"/>
    <property type="molecule type" value="Genomic_DNA"/>
</dbReference>
<gene>
    <name evidence="5" type="ORF">GCM10011415_05520</name>
</gene>
<dbReference type="PANTHER" id="PTHR10173">
    <property type="entry name" value="METHIONINE SULFOXIDE REDUCTASE"/>
    <property type="match status" value="1"/>
</dbReference>
<dbReference type="GO" id="GO:0030091">
    <property type="term" value="P:protein repair"/>
    <property type="evidence" value="ECO:0007669"/>
    <property type="project" value="InterPro"/>
</dbReference>
<evidence type="ECO:0000256" key="2">
    <source>
        <dbReference type="ARBA" id="ARBA00023002"/>
    </source>
</evidence>
<dbReference type="AlphaFoldDB" id="A0A8J2ZGY6"/>
<dbReference type="RefSeq" id="WP_188788558.1">
    <property type="nucleotide sequence ID" value="NZ_BMJV01000001.1"/>
</dbReference>
<dbReference type="GO" id="GO:0006979">
    <property type="term" value="P:response to oxidative stress"/>
    <property type="evidence" value="ECO:0007669"/>
    <property type="project" value="InterPro"/>
</dbReference>
<sequence length="154" mass="16862">MMRRSFLAGTASVAGLAGHRAVAAQGYEVTRTEAEWRAMLTDLEYSVMREEATERAYTSPLNDEKRAGTFLCKGCEQPVYSSETKFDSGTGWPSFTSAIEGGIGTKQDRSFFMTRTECHCSRCGSHLGHIFDDGPEPTGMRHCINGVSMTFAPA</sequence>
<dbReference type="PANTHER" id="PTHR10173:SF57">
    <property type="entry name" value="PEPTIDE-METHIONINE (R)-S-OXIDE REDUCTASE"/>
    <property type="match status" value="1"/>
</dbReference>
<dbReference type="Pfam" id="PF01641">
    <property type="entry name" value="SelR"/>
    <property type="match status" value="1"/>
</dbReference>
<dbReference type="Proteomes" id="UP000617145">
    <property type="component" value="Unassembled WGS sequence"/>
</dbReference>